<dbReference type="CDD" id="cd03311">
    <property type="entry name" value="CIMS_C_terminal_like"/>
    <property type="match status" value="1"/>
</dbReference>
<dbReference type="InterPro" id="IPR038071">
    <property type="entry name" value="UROD/MetE-like_sf"/>
</dbReference>
<dbReference type="Pfam" id="PF01717">
    <property type="entry name" value="Meth_synt_2"/>
    <property type="match status" value="1"/>
</dbReference>
<dbReference type="InterPro" id="IPR002629">
    <property type="entry name" value="Met_Synth_C/arc"/>
</dbReference>
<reference evidence="2 3" key="1">
    <citation type="journal article" date="2016" name="Mol. Biol. Evol.">
        <title>Comparative Genomics of Early-Diverging Mushroom-Forming Fungi Provides Insights into the Origins of Lignocellulose Decay Capabilities.</title>
        <authorList>
            <person name="Nagy L.G."/>
            <person name="Riley R."/>
            <person name="Tritt A."/>
            <person name="Adam C."/>
            <person name="Daum C."/>
            <person name="Floudas D."/>
            <person name="Sun H."/>
            <person name="Yadav J.S."/>
            <person name="Pangilinan J."/>
            <person name="Larsson K.H."/>
            <person name="Matsuura K."/>
            <person name="Barry K."/>
            <person name="Labutti K."/>
            <person name="Kuo R."/>
            <person name="Ohm R.A."/>
            <person name="Bhattacharya S.S."/>
            <person name="Shirouzu T."/>
            <person name="Yoshinaga Y."/>
            <person name="Martin F.M."/>
            <person name="Grigoriev I.V."/>
            <person name="Hibbett D.S."/>
        </authorList>
    </citation>
    <scope>NUCLEOTIDE SEQUENCE [LARGE SCALE GENOMIC DNA]</scope>
    <source>
        <strain evidence="2 3">HHB12733</strain>
    </source>
</reference>
<keyword evidence="3" id="KW-1185">Reference proteome</keyword>
<dbReference type="Proteomes" id="UP000076842">
    <property type="component" value="Unassembled WGS sequence"/>
</dbReference>
<feature type="domain" description="Cobalamin-independent methionine synthase MetE C-terminal/archaeal" evidence="1">
    <location>
        <begin position="175"/>
        <end position="357"/>
    </location>
</feature>
<accession>A0A165F8R8</accession>
<organism evidence="2 3">
    <name type="scientific">Calocera cornea HHB12733</name>
    <dbReference type="NCBI Taxonomy" id="1353952"/>
    <lineage>
        <taxon>Eukaryota</taxon>
        <taxon>Fungi</taxon>
        <taxon>Dikarya</taxon>
        <taxon>Basidiomycota</taxon>
        <taxon>Agaricomycotina</taxon>
        <taxon>Dacrymycetes</taxon>
        <taxon>Dacrymycetales</taxon>
        <taxon>Dacrymycetaceae</taxon>
        <taxon>Calocera</taxon>
    </lineage>
</organism>
<gene>
    <name evidence="2" type="ORF">CALCODRAFT_497427</name>
</gene>
<evidence type="ECO:0000259" key="1">
    <source>
        <dbReference type="Pfam" id="PF01717"/>
    </source>
</evidence>
<dbReference type="PANTHER" id="PTHR43844:SF2">
    <property type="entry name" value="SYNTHASE, VITAMIN-B12 INDEPENDENT, PUTATIVE (AFU_ORTHOLOGUE AFUA_3G12060)-RELATED"/>
    <property type="match status" value="1"/>
</dbReference>
<dbReference type="PANTHER" id="PTHR43844">
    <property type="entry name" value="METHIONINE SYNTHASE"/>
    <property type="match status" value="1"/>
</dbReference>
<dbReference type="OrthoDB" id="7772923at2759"/>
<dbReference type="GO" id="GO:0009086">
    <property type="term" value="P:methionine biosynthetic process"/>
    <property type="evidence" value="ECO:0007669"/>
    <property type="project" value="InterPro"/>
</dbReference>
<dbReference type="SUPFAM" id="SSF51726">
    <property type="entry name" value="UROD/MetE-like"/>
    <property type="match status" value="1"/>
</dbReference>
<sequence length="389" mass="43917">MAPPPPFRAEHIGSLKRPRHLIDARTALDKGELSKAALTKIEDEEVARIVKLQQKYGFHAITDGEFRRHMFYDGFFDNLEGMTLVKDPSPDIFMDYVPDIKAFKAVGFKGGETYLATGKIKRVKPCYVPWFLSLAKDVAPEDVKHIKMTMAAPEWYHLRHSGKFAYSHDVYKNDAEYFADIAQAYREEIDALYEAGCRNIQIDDPLLAYFCADSMIAGLKEVGDDPEALLDSYIQLYNDCLATKKPDFSVGLHLCRGNFKDGVHFSEGGYDAIAVKLFNELHADFYYLEYDTPRAGGFEPLKELPKNKQVVLGLISSKVPKLEDKKEVIARIHEAAKYMGDPELKRIAISPQCGFASHIEGNLVTEDDVEKKLKLVSEIATEVFGTTVW</sequence>
<dbReference type="AlphaFoldDB" id="A0A165F8R8"/>
<dbReference type="GO" id="GO:0008270">
    <property type="term" value="F:zinc ion binding"/>
    <property type="evidence" value="ECO:0007669"/>
    <property type="project" value="InterPro"/>
</dbReference>
<evidence type="ECO:0000313" key="3">
    <source>
        <dbReference type="Proteomes" id="UP000076842"/>
    </source>
</evidence>
<dbReference type="GO" id="GO:0003871">
    <property type="term" value="F:5-methyltetrahydropteroyltriglutamate-homocysteine S-methyltransferase activity"/>
    <property type="evidence" value="ECO:0007669"/>
    <property type="project" value="InterPro"/>
</dbReference>
<dbReference type="STRING" id="1353952.A0A165F8R8"/>
<proteinExistence type="predicted"/>
<dbReference type="EMBL" id="KV423978">
    <property type="protein sequence ID" value="KZT56398.1"/>
    <property type="molecule type" value="Genomic_DNA"/>
</dbReference>
<dbReference type="InParanoid" id="A0A165F8R8"/>
<dbReference type="Gene3D" id="3.20.20.210">
    <property type="match status" value="1"/>
</dbReference>
<protein>
    <submittedName>
        <fullName evidence="2">UROD/MetE-like protein</fullName>
    </submittedName>
</protein>
<evidence type="ECO:0000313" key="2">
    <source>
        <dbReference type="EMBL" id="KZT56398.1"/>
    </source>
</evidence>
<name>A0A165F8R8_9BASI</name>